<dbReference type="AlphaFoldDB" id="A0A9D3XDL6"/>
<keyword evidence="2" id="KW-1185">Reference proteome</keyword>
<proteinExistence type="predicted"/>
<sequence>MSDQVKTHVTQEDFIIRVVSEVRESFFHLPFLFLSYSIGKNFGSPLHTHTLAFLVTPLVDYRMTQYKTLTYRHTKGQILKPSLPSCKGSLWVQIMSPNILICNWIT</sequence>
<dbReference type="EMBL" id="JAHDVG010000474">
    <property type="protein sequence ID" value="KAH1177383.1"/>
    <property type="molecule type" value="Genomic_DNA"/>
</dbReference>
<dbReference type="Proteomes" id="UP000827986">
    <property type="component" value="Unassembled WGS sequence"/>
</dbReference>
<comment type="caution">
    <text evidence="1">The sequence shown here is derived from an EMBL/GenBank/DDBJ whole genome shotgun (WGS) entry which is preliminary data.</text>
</comment>
<evidence type="ECO:0000313" key="1">
    <source>
        <dbReference type="EMBL" id="KAH1177383.1"/>
    </source>
</evidence>
<gene>
    <name evidence="1" type="ORF">KIL84_011085</name>
</gene>
<reference evidence="1" key="1">
    <citation type="submission" date="2021-09" db="EMBL/GenBank/DDBJ databases">
        <title>The genome of Mauremys mutica provides insights into the evolution of semi-aquatic lifestyle.</title>
        <authorList>
            <person name="Gong S."/>
            <person name="Gao Y."/>
        </authorList>
    </citation>
    <scope>NUCLEOTIDE SEQUENCE</scope>
    <source>
        <strain evidence="1">MM-2020</strain>
        <tissue evidence="1">Muscle</tissue>
    </source>
</reference>
<accession>A0A9D3XDL6</accession>
<name>A0A9D3XDL6_9SAUR</name>
<evidence type="ECO:0000313" key="2">
    <source>
        <dbReference type="Proteomes" id="UP000827986"/>
    </source>
</evidence>
<organism evidence="1 2">
    <name type="scientific">Mauremys mutica</name>
    <name type="common">yellowpond turtle</name>
    <dbReference type="NCBI Taxonomy" id="74926"/>
    <lineage>
        <taxon>Eukaryota</taxon>
        <taxon>Metazoa</taxon>
        <taxon>Chordata</taxon>
        <taxon>Craniata</taxon>
        <taxon>Vertebrata</taxon>
        <taxon>Euteleostomi</taxon>
        <taxon>Archelosauria</taxon>
        <taxon>Testudinata</taxon>
        <taxon>Testudines</taxon>
        <taxon>Cryptodira</taxon>
        <taxon>Durocryptodira</taxon>
        <taxon>Testudinoidea</taxon>
        <taxon>Geoemydidae</taxon>
        <taxon>Geoemydinae</taxon>
        <taxon>Mauremys</taxon>
    </lineage>
</organism>
<protein>
    <submittedName>
        <fullName evidence="1">Uncharacterized protein</fullName>
    </submittedName>
</protein>